<reference evidence="3" key="1">
    <citation type="submission" date="2011-05" db="EMBL/GenBank/DDBJ databases">
        <authorList>
            <person name="Richards S.R."/>
            <person name="Qu J."/>
            <person name="Jiang H."/>
            <person name="Jhangiani S.N."/>
            <person name="Agravi P."/>
            <person name="Goodspeed R."/>
            <person name="Gross S."/>
            <person name="Mandapat C."/>
            <person name="Jackson L."/>
            <person name="Mathew T."/>
            <person name="Pu L."/>
            <person name="Thornton R."/>
            <person name="Saada N."/>
            <person name="Wilczek-Boney K.B."/>
            <person name="Lee S."/>
            <person name="Kovar C."/>
            <person name="Wu Y."/>
            <person name="Scherer S.E."/>
            <person name="Worley K.C."/>
            <person name="Muzny D.M."/>
            <person name="Gibbs R."/>
        </authorList>
    </citation>
    <scope>NUCLEOTIDE SEQUENCE</scope>
    <source>
        <strain evidence="3">Brora</strain>
    </source>
</reference>
<accession>T1IMC5</accession>
<sequence>MFVHSISEWNEALHYQKNDQNQRQKPQKRKRSIKEETDNQRPISTTAAEKQNAAMEYPGEATRRLGLEVFSPALLYTNFNILFANSTWVDQPICQSMKKGKLIYLKTKKSQLE</sequence>
<dbReference type="Proteomes" id="UP000014500">
    <property type="component" value="Unassembled WGS sequence"/>
</dbReference>
<reference evidence="2" key="2">
    <citation type="submission" date="2015-02" db="UniProtKB">
        <authorList>
            <consortium name="EnsemblMetazoa"/>
        </authorList>
    </citation>
    <scope>IDENTIFICATION</scope>
</reference>
<organism evidence="2 3">
    <name type="scientific">Strigamia maritima</name>
    <name type="common">European centipede</name>
    <name type="synonym">Geophilus maritimus</name>
    <dbReference type="NCBI Taxonomy" id="126957"/>
    <lineage>
        <taxon>Eukaryota</taxon>
        <taxon>Metazoa</taxon>
        <taxon>Ecdysozoa</taxon>
        <taxon>Arthropoda</taxon>
        <taxon>Myriapoda</taxon>
        <taxon>Chilopoda</taxon>
        <taxon>Pleurostigmophora</taxon>
        <taxon>Geophilomorpha</taxon>
        <taxon>Linotaeniidae</taxon>
        <taxon>Strigamia</taxon>
    </lineage>
</organism>
<name>T1IMC5_STRMM</name>
<dbReference type="HOGENOM" id="CLU_2136589_0_0_1"/>
<feature type="region of interest" description="Disordered" evidence="1">
    <location>
        <begin position="14"/>
        <end position="54"/>
    </location>
</feature>
<proteinExistence type="predicted"/>
<evidence type="ECO:0000256" key="1">
    <source>
        <dbReference type="SAM" id="MobiDB-lite"/>
    </source>
</evidence>
<dbReference type="EnsemblMetazoa" id="SMAR002126-RA">
    <property type="protein sequence ID" value="SMAR002126-PA"/>
    <property type="gene ID" value="SMAR002126"/>
</dbReference>
<evidence type="ECO:0000313" key="3">
    <source>
        <dbReference type="Proteomes" id="UP000014500"/>
    </source>
</evidence>
<feature type="compositionally biased region" description="Polar residues" evidence="1">
    <location>
        <begin position="40"/>
        <end position="49"/>
    </location>
</feature>
<dbReference type="EMBL" id="JH431017">
    <property type="status" value="NOT_ANNOTATED_CDS"/>
    <property type="molecule type" value="Genomic_DNA"/>
</dbReference>
<keyword evidence="3" id="KW-1185">Reference proteome</keyword>
<dbReference type="AlphaFoldDB" id="T1IMC5"/>
<evidence type="ECO:0000313" key="2">
    <source>
        <dbReference type="EnsemblMetazoa" id="SMAR002126-PA"/>
    </source>
</evidence>
<protein>
    <submittedName>
        <fullName evidence="2">Uncharacterized protein</fullName>
    </submittedName>
</protein>